<name>A0A1L0DQH4_9ASCO</name>
<evidence type="ECO:0000259" key="6">
    <source>
        <dbReference type="Pfam" id="PF25151"/>
    </source>
</evidence>
<dbReference type="InterPro" id="IPR019442">
    <property type="entry name" value="THADA/TRM732_DUF2428"/>
</dbReference>
<keyword evidence="3" id="KW-0175">Coiled coil</keyword>
<dbReference type="InterPro" id="IPR011989">
    <property type="entry name" value="ARM-like"/>
</dbReference>
<dbReference type="SUPFAM" id="SSF48371">
    <property type="entry name" value="ARM repeat"/>
    <property type="match status" value="2"/>
</dbReference>
<dbReference type="GO" id="GO:0005829">
    <property type="term" value="C:cytosol"/>
    <property type="evidence" value="ECO:0007669"/>
    <property type="project" value="TreeGrafter"/>
</dbReference>
<feature type="domain" description="DUF2428" evidence="4">
    <location>
        <begin position="629"/>
        <end position="829"/>
    </location>
</feature>
<reference evidence="7 8" key="1">
    <citation type="submission" date="2016-10" db="EMBL/GenBank/DDBJ databases">
        <authorList>
            <person name="de Groot N.N."/>
        </authorList>
    </citation>
    <scope>NUCLEOTIDE SEQUENCE [LARGE SCALE GENOMIC DNA]</scope>
    <source>
        <strain evidence="7 8">PYCC 4715</strain>
    </source>
</reference>
<dbReference type="Proteomes" id="UP000182259">
    <property type="component" value="Chromosome VII"/>
</dbReference>
<evidence type="ECO:0000313" key="8">
    <source>
        <dbReference type="Proteomes" id="UP000182259"/>
    </source>
</evidence>
<dbReference type="PANTHER" id="PTHR14387:SF0">
    <property type="entry name" value="DUF2428 DOMAIN-CONTAINING PROTEIN"/>
    <property type="match status" value="1"/>
</dbReference>
<evidence type="ECO:0000256" key="1">
    <source>
        <dbReference type="ARBA" id="ARBA00010409"/>
    </source>
</evidence>
<dbReference type="InterPro" id="IPR056843">
    <property type="entry name" value="THADA-like_TPR"/>
</dbReference>
<dbReference type="GO" id="GO:0030488">
    <property type="term" value="P:tRNA methylation"/>
    <property type="evidence" value="ECO:0007669"/>
    <property type="project" value="TreeGrafter"/>
</dbReference>
<dbReference type="Pfam" id="PF10350">
    <property type="entry name" value="DUF2428"/>
    <property type="match status" value="1"/>
</dbReference>
<gene>
    <name evidence="7" type="ORF">SAMEA4029009_CIC11G00000001461</name>
</gene>
<dbReference type="Pfam" id="PF25151">
    <property type="entry name" value="TPR_Trm732_C"/>
    <property type="match status" value="1"/>
</dbReference>
<dbReference type="Gene3D" id="1.25.10.10">
    <property type="entry name" value="Leucine-rich Repeat Variant"/>
    <property type="match status" value="1"/>
</dbReference>
<keyword evidence="2" id="KW-0819">tRNA processing</keyword>
<evidence type="ECO:0000259" key="4">
    <source>
        <dbReference type="Pfam" id="PF10350"/>
    </source>
</evidence>
<organism evidence="7 8">
    <name type="scientific">Sungouiella intermedia</name>
    <dbReference type="NCBI Taxonomy" id="45354"/>
    <lineage>
        <taxon>Eukaryota</taxon>
        <taxon>Fungi</taxon>
        <taxon>Dikarya</taxon>
        <taxon>Ascomycota</taxon>
        <taxon>Saccharomycotina</taxon>
        <taxon>Pichiomycetes</taxon>
        <taxon>Metschnikowiaceae</taxon>
        <taxon>Sungouiella</taxon>
    </lineage>
</organism>
<feature type="domain" description="tRNA (32-2'-O)-methyltransferase regulator THADA-like C-terminal TPR repeats region" evidence="6">
    <location>
        <begin position="832"/>
        <end position="973"/>
    </location>
</feature>
<protein>
    <submittedName>
        <fullName evidence="7">CIC11C00000001461</fullName>
    </submittedName>
</protein>
<dbReference type="PANTHER" id="PTHR14387">
    <property type="entry name" value="THADA/DEATH RECEPTOR INTERACTING PROTEIN"/>
    <property type="match status" value="1"/>
</dbReference>
<feature type="coiled-coil region" evidence="3">
    <location>
        <begin position="1271"/>
        <end position="1298"/>
    </location>
</feature>
<accession>A0A1L0DQH4</accession>
<dbReference type="Pfam" id="PF25150">
    <property type="entry name" value="TPR_Trm732"/>
    <property type="match status" value="1"/>
</dbReference>
<feature type="domain" description="tRNA (32-2'-O)-methyltransferase regulator THADA-like TPR repeats region" evidence="5">
    <location>
        <begin position="239"/>
        <end position="493"/>
    </location>
</feature>
<dbReference type="InterPro" id="IPR056842">
    <property type="entry name" value="THADA-like_TPR_C"/>
</dbReference>
<dbReference type="InterPro" id="IPR051954">
    <property type="entry name" value="tRNA_methyltransferase_THADA"/>
</dbReference>
<evidence type="ECO:0000256" key="3">
    <source>
        <dbReference type="SAM" id="Coils"/>
    </source>
</evidence>
<sequence>MENVRVLSPNLLPHRVLYNLITSSSIEPSSMSNYESVQDISEIKKVLITTKATQINDKISFLHLFQVLSDALVAKDDVQKSSIVTIDTLTIWFLRANQYSKALGVTFNDSEVPVTSLTQVARFVFDYFESGSGALSNAMTSLLSRLCQFTNNLQGIDSRNVYGTWLTLIMAMPKTLKSFFVLLEAIIKESESIAKQLLETYHDFPRDCINMLEYNALANVSSKTFTIVHSKTYGSGVKFMESWKDLVIEGLQRKETRDNITNTLLQMLFRQCPNLYLEFLKGIRNLHDDEIFLCVTKVGHKIVPNFEEVDDFDQILNALSSSDSNKRLDAFEVIVGCMKSTKLTANNILLAIISPLCLEVFSRESNSPQLRNRYLTLMQRAILTLRDYISNCEKHVQKQLDVQPARCEIEHTVGALKQIHDYFGRQMVPTSSYCLLILAADILQIFIVHGFDGIQRSTKRQQKQCSKLFDIYTPVFIQNLLRMSSNNYEDIRTRASFLLRFCPYHLLDQSLPHPQDVYIRNTIRLLHSLKGRQSDCTAEVIFTLAQIYVRNDVNKYEHLLDCLVEELKEIDLSLIDFQSPHGLFTAFARILSSNDVQISLTRVMHQNLLDFLRLKLSESWISIKKGMLDTSIAQNEYMNDKWRVLKESSQLTRVLVELSSRCLDFSLNADDFESLSWNLVEQLTLVSHRGAFSAIQLNFVEVCKTYIAQGEGCKLEKWLQQNLSLLRSHTQLISRRSGGLPYLITAILNGMSSDPQLTEECIKYTFKELLSIASQEYSFDGTEIMDIPQVHAYNCMKHIVGEIQNSTVDEFISAALEISFQNLDHESWSMKNAAVMTFTSLQLRIFGSNQMGDVLPRMNAPLFFLKYPGVSQILLDKLENSHDKVNVIIPVLSILSRLASHKPDDERVAVFLDVLNSKFLGHRVWKVREMSSSVIASLYHSSKISEMAMNLADRILEMSSCNEIHGALLCIANILRNFTADDKDRLCDIVVKMTDFFDLLSKAKSPNWTLISACTKVLSVSPHDRTELLVNDFLIRSLENAPDFPDATRRLCLRDCAKLVISEGMIKKNFSSIVKNSVYAFSLSDEYEVVFTFLDFWDSLPVDSELKVTEVAESVQGLAQRLLKNDGWTYLIAKVLNFLVRNDLPLHNAELLTLDDKYSQVAVPVWFLQLKNSDKLETDLAIRYSSSDQDEETRITSVLAAKFILENSDNAQVKAGAAFLLFQKLSDASSDVREASRIALSKHLSLKSSSLVTTSQQFVPYFIQNFGSLRCKVVSAELNSIEQNLKDASRDLRSIDFEVESDNLYMDEILYHNQVVSMLRVSDENYPNVIAQCVKHIENVLDRVSSDLEPIITTWTFNFHLHAAIGKAFNYRILKDDLKIIYKSLVKLAQKLEEIGYPLFDAD</sequence>
<evidence type="ECO:0000256" key="2">
    <source>
        <dbReference type="ARBA" id="ARBA00022694"/>
    </source>
</evidence>
<comment type="similarity">
    <text evidence="1">Belongs to the THADA family.</text>
</comment>
<evidence type="ECO:0000313" key="7">
    <source>
        <dbReference type="EMBL" id="SGZ58860.1"/>
    </source>
</evidence>
<evidence type="ECO:0000259" key="5">
    <source>
        <dbReference type="Pfam" id="PF25150"/>
    </source>
</evidence>
<dbReference type="InterPro" id="IPR016024">
    <property type="entry name" value="ARM-type_fold"/>
</dbReference>
<dbReference type="EMBL" id="LT635770">
    <property type="protein sequence ID" value="SGZ58860.1"/>
    <property type="molecule type" value="Genomic_DNA"/>
</dbReference>
<proteinExistence type="inferred from homology"/>